<reference evidence="1 2" key="1">
    <citation type="submission" date="2020-10" db="EMBL/GenBank/DDBJ databases">
        <authorList>
            <person name="Castelo-Branco R."/>
            <person name="Eusebio N."/>
            <person name="Adriana R."/>
            <person name="Vieira A."/>
            <person name="Brugerolle De Fraissinette N."/>
            <person name="Rezende De Castro R."/>
            <person name="Schneider M.P."/>
            <person name="Vasconcelos V."/>
            <person name="Leao P.N."/>
        </authorList>
    </citation>
    <scope>NUCLEOTIDE SEQUENCE [LARGE SCALE GENOMIC DNA]</scope>
    <source>
        <strain evidence="1 2">LEGE 06226</strain>
    </source>
</reference>
<dbReference type="Proteomes" id="UP000640725">
    <property type="component" value="Unassembled WGS sequence"/>
</dbReference>
<proteinExistence type="predicted"/>
<accession>A0ABR9UFE8</accession>
<gene>
    <name evidence="1" type="ORF">IQ236_18500</name>
</gene>
<name>A0ABR9UFE8_9CYAN</name>
<comment type="caution">
    <text evidence="1">The sequence shown here is derived from an EMBL/GenBank/DDBJ whole genome shotgun (WGS) entry which is preliminary data.</text>
</comment>
<evidence type="ECO:0000313" key="2">
    <source>
        <dbReference type="Proteomes" id="UP000640725"/>
    </source>
</evidence>
<evidence type="ECO:0008006" key="3">
    <source>
        <dbReference type="Google" id="ProtNLM"/>
    </source>
</evidence>
<evidence type="ECO:0000313" key="1">
    <source>
        <dbReference type="EMBL" id="MBE9145192.1"/>
    </source>
</evidence>
<organism evidence="1 2">
    <name type="scientific">Planktothrix mougeotii LEGE 06226</name>
    <dbReference type="NCBI Taxonomy" id="1828728"/>
    <lineage>
        <taxon>Bacteria</taxon>
        <taxon>Bacillati</taxon>
        <taxon>Cyanobacteriota</taxon>
        <taxon>Cyanophyceae</taxon>
        <taxon>Oscillatoriophycideae</taxon>
        <taxon>Oscillatoriales</taxon>
        <taxon>Microcoleaceae</taxon>
        <taxon>Planktothrix</taxon>
    </lineage>
</organism>
<dbReference type="RefSeq" id="WP_193870660.1">
    <property type="nucleotide sequence ID" value="NZ_JADEWU010000050.1"/>
</dbReference>
<dbReference type="EMBL" id="JADEWU010000050">
    <property type="protein sequence ID" value="MBE9145192.1"/>
    <property type="molecule type" value="Genomic_DNA"/>
</dbReference>
<sequence length="235" mass="24881">MSLEDELGKFLESFNPTFTENDKTKLRQSARRSTLQKWRWSYGIKAMSVGAVSGLIPSKDLGTAGTIMMADLSALLLLSMRASFGIGHIIDKNEVNYGDDIIGILAIWTQVGEPAEVLAVVPAGKVALKLSAKSLPKVAAPLVGQLAYKGLLKTKLKFAAKLTSKVATKMATKIGTKLAAKEGIKAFSQVAPLVGSAASLSINLWIINGIMDAAEKYYSGTVLLVDDDLGGLAPA</sequence>
<protein>
    <recommendedName>
        <fullName evidence="3">EcsC family protein</fullName>
    </recommendedName>
</protein>
<keyword evidence="2" id="KW-1185">Reference proteome</keyword>